<dbReference type="OrthoDB" id="3990816at2759"/>
<name>A0A1E4SYA3_9ASCO</name>
<evidence type="ECO:0000313" key="4">
    <source>
        <dbReference type="Proteomes" id="UP000094801"/>
    </source>
</evidence>
<keyword evidence="2" id="KW-0472">Membrane</keyword>
<feature type="compositionally biased region" description="Basic and acidic residues" evidence="1">
    <location>
        <begin position="299"/>
        <end position="312"/>
    </location>
</feature>
<organism evidence="3 4">
    <name type="scientific">[Candida] arabinofermentans NRRL YB-2248</name>
    <dbReference type="NCBI Taxonomy" id="983967"/>
    <lineage>
        <taxon>Eukaryota</taxon>
        <taxon>Fungi</taxon>
        <taxon>Dikarya</taxon>
        <taxon>Ascomycota</taxon>
        <taxon>Saccharomycotina</taxon>
        <taxon>Pichiomycetes</taxon>
        <taxon>Pichiales</taxon>
        <taxon>Pichiaceae</taxon>
        <taxon>Ogataea</taxon>
        <taxon>Ogataea/Candida clade</taxon>
    </lineage>
</organism>
<keyword evidence="2" id="KW-0812">Transmembrane</keyword>
<feature type="region of interest" description="Disordered" evidence="1">
    <location>
        <begin position="554"/>
        <end position="577"/>
    </location>
</feature>
<dbReference type="AlphaFoldDB" id="A0A1E4SYA3"/>
<keyword evidence="4" id="KW-1185">Reference proteome</keyword>
<feature type="transmembrane region" description="Helical" evidence="2">
    <location>
        <begin position="72"/>
        <end position="97"/>
    </location>
</feature>
<feature type="compositionally biased region" description="Low complexity" evidence="1">
    <location>
        <begin position="554"/>
        <end position="563"/>
    </location>
</feature>
<dbReference type="Proteomes" id="UP000094801">
    <property type="component" value="Unassembled WGS sequence"/>
</dbReference>
<evidence type="ECO:0000256" key="2">
    <source>
        <dbReference type="SAM" id="Phobius"/>
    </source>
</evidence>
<keyword evidence="2" id="KW-1133">Transmembrane helix</keyword>
<reference evidence="4" key="1">
    <citation type="submission" date="2016-04" db="EMBL/GenBank/DDBJ databases">
        <title>Comparative genomics of biotechnologically important yeasts.</title>
        <authorList>
            <consortium name="DOE Joint Genome Institute"/>
            <person name="Riley R."/>
            <person name="Haridas S."/>
            <person name="Wolfe K.H."/>
            <person name="Lopes M.R."/>
            <person name="Hittinger C.T."/>
            <person name="Goker M."/>
            <person name="Salamov A."/>
            <person name="Wisecaver J."/>
            <person name="Long T.M."/>
            <person name="Aerts A.L."/>
            <person name="Barry K."/>
            <person name="Choi C."/>
            <person name="Clum A."/>
            <person name="Coughlan A.Y."/>
            <person name="Deshpande S."/>
            <person name="Douglass A.P."/>
            <person name="Hanson S.J."/>
            <person name="Klenk H.-P."/>
            <person name="Labutti K."/>
            <person name="Lapidus A."/>
            <person name="Lindquist E."/>
            <person name="Lipzen A."/>
            <person name="Meier-Kolthoff J.P."/>
            <person name="Ohm R.A."/>
            <person name="Otillar R.P."/>
            <person name="Pangilinan J."/>
            <person name="Peng Y."/>
            <person name="Rokas A."/>
            <person name="Rosa C.A."/>
            <person name="Scheuner C."/>
            <person name="Sibirny A.A."/>
            <person name="Slot J.C."/>
            <person name="Stielow J.B."/>
            <person name="Sun H."/>
            <person name="Kurtzman C.P."/>
            <person name="Blackwell M."/>
            <person name="Grigoriev I.V."/>
            <person name="Jeffries T.W."/>
        </authorList>
    </citation>
    <scope>NUCLEOTIDE SEQUENCE [LARGE SCALE GENOMIC DNA]</scope>
    <source>
        <strain evidence="4">NRRL YB-2248</strain>
    </source>
</reference>
<evidence type="ECO:0000313" key="3">
    <source>
        <dbReference type="EMBL" id="ODV84485.1"/>
    </source>
</evidence>
<dbReference type="EMBL" id="KV453856">
    <property type="protein sequence ID" value="ODV84485.1"/>
    <property type="molecule type" value="Genomic_DNA"/>
</dbReference>
<gene>
    <name evidence="3" type="ORF">CANARDRAFT_60131</name>
</gene>
<feature type="region of interest" description="Disordered" evidence="1">
    <location>
        <begin position="124"/>
        <end position="149"/>
    </location>
</feature>
<sequence>MVRLIQREPPDGVFLDDWKIYDDFEQFPHGEDTAHDLEMDNYPSDATDSLLFHESLFSKLSSDIHNFDRKDAILGLFIVVCFSVLMAVFACAFIIGFKEYRNYKASVHQVDLEKRTISDQQLQQQQKQPATKYFKDNTRNQNQEMENERDFSTDNKYFSTVSQQFERDRDVMNSEPTSGVMEVKRFRSFKKSMSKINLFKRVAKPNLDTEIGSGHFSNDIFDCCEDEGTGSQFFWDPQTHFSPLDVVNLNISPLSKTISVHDDTNVVTDMGGSQEVTKSDSKLDTASQSSSTTSHGKLGSHENNSDLDKGDYRGKNPAARYTIDQQLKWNTDVEWKEPKLAVDLFFPKAPILSTSTMIEYEKEFTDIRLNLLNSDLDLVSLQIEIVRFISNSVGLQKYNNARIFLMSYGILVEQLIETDFVSKFYSLLPKIIASSLVEILTKYCILSWKFHYSKHTKLDRKFQLWKVKPYVQPQEKIYHFILSLLLTGEKTPLLSEVLIFFSTPPTQHSLYQLLNSDEVKNCDCASALQVVSYLKGELYKEHHACCLKKGSDTSSGITTTGRSIENSRTRDLPGSLVGHSAVLST</sequence>
<feature type="compositionally biased region" description="Polar residues" evidence="1">
    <location>
        <begin position="284"/>
        <end position="295"/>
    </location>
</feature>
<protein>
    <submittedName>
        <fullName evidence="3">Uncharacterized protein</fullName>
    </submittedName>
</protein>
<evidence type="ECO:0000256" key="1">
    <source>
        <dbReference type="SAM" id="MobiDB-lite"/>
    </source>
</evidence>
<proteinExistence type="predicted"/>
<feature type="region of interest" description="Disordered" evidence="1">
    <location>
        <begin position="265"/>
        <end position="312"/>
    </location>
</feature>
<accession>A0A1E4SYA3</accession>